<reference evidence="2" key="1">
    <citation type="submission" date="2018-01" db="EMBL/GenBank/DDBJ databases">
        <title>Direct submission.</title>
        <authorList>
            <person name="Ciacci N."/>
        </authorList>
    </citation>
    <scope>NUCLEOTIDE SEQUENCE [LARGE SCALE GENOMIC DNA]</scope>
</reference>
<sequence>MKLTLLEADKVQKNWALVIEGNAPTIEQYKRNPGKYSTIEHGLYQLDFELDPNAIWSRDEGIRVRLAPNVVISVLMNTRFTLVLIANGILQYNGSKFSITGRFVKQGSEINFKPCAE</sequence>
<proteinExistence type="predicted"/>
<organism evidence="1 2">
    <name type="scientific">Klebsiella phage vB_Kpn_F48</name>
    <dbReference type="NCBI Taxonomy" id="2070028"/>
    <lineage>
        <taxon>Viruses</taxon>
        <taxon>Duplodnaviria</taxon>
        <taxon>Heunggongvirae</taxon>
        <taxon>Uroviricota</taxon>
        <taxon>Caudoviricetes</taxon>
        <taxon>Marfavirus</taxon>
        <taxon>Marfavirus F48</taxon>
    </lineage>
</organism>
<dbReference type="EMBL" id="MG746602">
    <property type="protein sequence ID" value="AUO78796.1"/>
    <property type="molecule type" value="Genomic_DNA"/>
</dbReference>
<dbReference type="Proteomes" id="UP000240294">
    <property type="component" value="Genome"/>
</dbReference>
<name>A0A2I6UFV5_9CAUD</name>
<evidence type="ECO:0000313" key="2">
    <source>
        <dbReference type="Proteomes" id="UP000240294"/>
    </source>
</evidence>
<accession>A0A2I6UFV5</accession>
<evidence type="ECO:0000313" key="1">
    <source>
        <dbReference type="EMBL" id="AUO78796.1"/>
    </source>
</evidence>
<keyword evidence="2" id="KW-1185">Reference proteome</keyword>
<protein>
    <submittedName>
        <fullName evidence="1">Uncharacterized protein</fullName>
    </submittedName>
</protein>
<gene>
    <name evidence="1" type="ORF">vBKpnF48_171</name>
</gene>